<gene>
    <name evidence="2" type="ORF">HD842_001823</name>
</gene>
<name>A0A7W9WZM8_9BURK</name>
<dbReference type="Proteomes" id="UP000540787">
    <property type="component" value="Unassembled WGS sequence"/>
</dbReference>
<dbReference type="AlphaFoldDB" id="A0A7W9WZM8"/>
<sequence>MADLLASHDPNDAYAAYMFVSSCASFNRRQDLEMHDNKLGAKRALNAEERRNMTRMCGAMTERERLARLDYLATAVKAGVPGAAWMHAAEGPFGDPSALTTRPDDPLVREWKATAASQLDAAAEAGDSTVLMLWGMQKLTGSDLTDKRPVQGYGYLVAVGLIEAEVAQPGDRSPQMFAERSGLLTALGGQLTQAQRAAALVEARRIAAAAKARRERSDDKSGVMRASMPGGGLSAMPVGRRG</sequence>
<evidence type="ECO:0000256" key="1">
    <source>
        <dbReference type="SAM" id="MobiDB-lite"/>
    </source>
</evidence>
<proteinExistence type="predicted"/>
<dbReference type="RefSeq" id="WP_183553331.1">
    <property type="nucleotide sequence ID" value="NZ_JACHBX010000001.1"/>
</dbReference>
<comment type="caution">
    <text evidence="2">The sequence shown here is derived from an EMBL/GenBank/DDBJ whole genome shotgun (WGS) entry which is preliminary data.</text>
</comment>
<keyword evidence="3" id="KW-1185">Reference proteome</keyword>
<dbReference type="EMBL" id="JACHBX010000001">
    <property type="protein sequence ID" value="MBB6133712.1"/>
    <property type="molecule type" value="Genomic_DNA"/>
</dbReference>
<feature type="region of interest" description="Disordered" evidence="1">
    <location>
        <begin position="211"/>
        <end position="242"/>
    </location>
</feature>
<reference evidence="2 3" key="1">
    <citation type="submission" date="2020-08" db="EMBL/GenBank/DDBJ databases">
        <title>The Agave Microbiome: Exploring the role of microbial communities in plant adaptations to desert environments.</title>
        <authorList>
            <person name="Partida-Martinez L.P."/>
        </authorList>
    </citation>
    <scope>NUCLEOTIDE SEQUENCE [LARGE SCALE GENOMIC DNA]</scope>
    <source>
        <strain evidence="2 3">AT3.2</strain>
    </source>
</reference>
<evidence type="ECO:0000313" key="2">
    <source>
        <dbReference type="EMBL" id="MBB6133712.1"/>
    </source>
</evidence>
<evidence type="ECO:0000313" key="3">
    <source>
        <dbReference type="Proteomes" id="UP000540787"/>
    </source>
</evidence>
<protein>
    <submittedName>
        <fullName evidence="2">Uncharacterized protein</fullName>
    </submittedName>
</protein>
<organism evidence="2 3">
    <name type="scientific">Massilia aurea</name>
    <dbReference type="NCBI Taxonomy" id="373040"/>
    <lineage>
        <taxon>Bacteria</taxon>
        <taxon>Pseudomonadati</taxon>
        <taxon>Pseudomonadota</taxon>
        <taxon>Betaproteobacteria</taxon>
        <taxon>Burkholderiales</taxon>
        <taxon>Oxalobacteraceae</taxon>
        <taxon>Telluria group</taxon>
        <taxon>Massilia</taxon>
    </lineage>
</organism>
<accession>A0A7W9WZM8</accession>